<feature type="compositionally biased region" description="Basic and acidic residues" evidence="1">
    <location>
        <begin position="168"/>
        <end position="186"/>
    </location>
</feature>
<keyword evidence="4" id="KW-1185">Reference proteome</keyword>
<dbReference type="Pfam" id="PF25597">
    <property type="entry name" value="SH3_retrovirus"/>
    <property type="match status" value="1"/>
</dbReference>
<organism evidence="3 4">
    <name type="scientific">Austropuccinia psidii MF-1</name>
    <dbReference type="NCBI Taxonomy" id="1389203"/>
    <lineage>
        <taxon>Eukaryota</taxon>
        <taxon>Fungi</taxon>
        <taxon>Dikarya</taxon>
        <taxon>Basidiomycota</taxon>
        <taxon>Pucciniomycotina</taxon>
        <taxon>Pucciniomycetes</taxon>
        <taxon>Pucciniales</taxon>
        <taxon>Sphaerophragmiaceae</taxon>
        <taxon>Austropuccinia</taxon>
    </lineage>
</organism>
<evidence type="ECO:0000259" key="2">
    <source>
        <dbReference type="Pfam" id="PF25597"/>
    </source>
</evidence>
<dbReference type="EMBL" id="AVOT02030264">
    <property type="protein sequence ID" value="MBW0523417.1"/>
    <property type="molecule type" value="Genomic_DNA"/>
</dbReference>
<comment type="caution">
    <text evidence="3">The sequence shown here is derived from an EMBL/GenBank/DDBJ whole genome shotgun (WGS) entry which is preliminary data.</text>
</comment>
<evidence type="ECO:0000313" key="4">
    <source>
        <dbReference type="Proteomes" id="UP000765509"/>
    </source>
</evidence>
<reference evidence="3" key="1">
    <citation type="submission" date="2021-03" db="EMBL/GenBank/DDBJ databases">
        <title>Draft genome sequence of rust myrtle Austropuccinia psidii MF-1, a brazilian biotype.</title>
        <authorList>
            <person name="Quecine M.C."/>
            <person name="Pachon D.M.R."/>
            <person name="Bonatelli M.L."/>
            <person name="Correr F.H."/>
            <person name="Franceschini L.M."/>
            <person name="Leite T.F."/>
            <person name="Margarido G.R.A."/>
            <person name="Almeida C.A."/>
            <person name="Ferrarezi J.A."/>
            <person name="Labate C.A."/>
        </authorList>
    </citation>
    <scope>NUCLEOTIDE SEQUENCE</scope>
    <source>
        <strain evidence="3">MF-1</strain>
    </source>
</reference>
<evidence type="ECO:0000256" key="1">
    <source>
        <dbReference type="SAM" id="MobiDB-lite"/>
    </source>
</evidence>
<sequence>MRSIGHMTYMYANNQKVDTSRSIQYCHTPSRNNQSPYFLWAGVSPKIQMIRIFCIPRNQHNWKLAPTGEIGILLQFTNESAHCILKLKDKKVYISRNVNFFENSFPILENSKKYNSMISNISWNNFLKEDEVYYNCPEETVESVPINEDHPEADSVWSNQSNIEPEPPIEKEYQDHRTKTSDSNQH</sequence>
<gene>
    <name evidence="3" type="ORF">O181_063132</name>
</gene>
<dbReference type="InterPro" id="IPR057670">
    <property type="entry name" value="SH3_retrovirus"/>
</dbReference>
<name>A0A9Q3ENZ2_9BASI</name>
<feature type="domain" description="Retroviral polymerase SH3-like" evidence="2">
    <location>
        <begin position="55"/>
        <end position="110"/>
    </location>
</feature>
<proteinExistence type="predicted"/>
<evidence type="ECO:0000313" key="3">
    <source>
        <dbReference type="EMBL" id="MBW0523417.1"/>
    </source>
</evidence>
<feature type="region of interest" description="Disordered" evidence="1">
    <location>
        <begin position="144"/>
        <end position="186"/>
    </location>
</feature>
<accession>A0A9Q3ENZ2</accession>
<dbReference type="OrthoDB" id="5017987at2759"/>
<dbReference type="AlphaFoldDB" id="A0A9Q3ENZ2"/>
<protein>
    <recommendedName>
        <fullName evidence="2">Retroviral polymerase SH3-like domain-containing protein</fullName>
    </recommendedName>
</protein>
<dbReference type="Proteomes" id="UP000765509">
    <property type="component" value="Unassembled WGS sequence"/>
</dbReference>